<comment type="caution">
    <text evidence="11">The sequence shown here is derived from an EMBL/GenBank/DDBJ whole genome shotgun (WGS) entry which is preliminary data.</text>
</comment>
<proteinExistence type="predicted"/>
<feature type="domain" description="Histidine kinase" evidence="7">
    <location>
        <begin position="575"/>
        <end position="796"/>
    </location>
</feature>
<dbReference type="RefSeq" id="WP_238234167.1">
    <property type="nucleotide sequence ID" value="NZ_BPQQ01000012.1"/>
</dbReference>
<dbReference type="PROSITE" id="PS50109">
    <property type="entry name" value="HIS_KIN"/>
    <property type="match status" value="1"/>
</dbReference>
<feature type="modified residue" description="4-aspartylphosphate" evidence="6">
    <location>
        <position position="869"/>
    </location>
</feature>
<name>A0ABQ4S808_9HYPH</name>
<feature type="domain" description="PAS" evidence="9">
    <location>
        <begin position="299"/>
        <end position="369"/>
    </location>
</feature>
<dbReference type="SMART" id="SM00388">
    <property type="entry name" value="HisKA"/>
    <property type="match status" value="1"/>
</dbReference>
<evidence type="ECO:0000313" key="11">
    <source>
        <dbReference type="EMBL" id="GJD99279.1"/>
    </source>
</evidence>
<dbReference type="InterPro" id="IPR036890">
    <property type="entry name" value="HATPase_C_sf"/>
</dbReference>
<dbReference type="InterPro" id="IPR000700">
    <property type="entry name" value="PAS-assoc_C"/>
</dbReference>
<dbReference type="InterPro" id="IPR013655">
    <property type="entry name" value="PAS_fold_3"/>
</dbReference>
<dbReference type="GO" id="GO:0016301">
    <property type="term" value="F:kinase activity"/>
    <property type="evidence" value="ECO:0007669"/>
    <property type="project" value="UniProtKB-KW"/>
</dbReference>
<dbReference type="PROSITE" id="PS50112">
    <property type="entry name" value="PAS"/>
    <property type="match status" value="3"/>
</dbReference>
<accession>A0ABQ4S808</accession>
<dbReference type="InterPro" id="IPR003594">
    <property type="entry name" value="HATPase_dom"/>
</dbReference>
<dbReference type="SUPFAM" id="SSF55785">
    <property type="entry name" value="PYP-like sensor domain (PAS domain)"/>
    <property type="match status" value="4"/>
</dbReference>
<dbReference type="Pfam" id="PF00512">
    <property type="entry name" value="HisKA"/>
    <property type="match status" value="1"/>
</dbReference>
<keyword evidence="5 11" id="KW-0418">Kinase</keyword>
<reference evidence="11" key="1">
    <citation type="journal article" date="2021" name="Front. Microbiol.">
        <title>Comprehensive Comparative Genomics and Phenotyping of Methylobacterium Species.</title>
        <authorList>
            <person name="Alessa O."/>
            <person name="Ogura Y."/>
            <person name="Fujitani Y."/>
            <person name="Takami H."/>
            <person name="Hayashi T."/>
            <person name="Sahin N."/>
            <person name="Tani A."/>
        </authorList>
    </citation>
    <scope>NUCLEOTIDE SEQUENCE</scope>
    <source>
        <strain evidence="11">DSM 17168</strain>
    </source>
</reference>
<dbReference type="PRINTS" id="PR00344">
    <property type="entry name" value="BCTRLSENSOR"/>
</dbReference>
<dbReference type="Gene3D" id="3.30.565.10">
    <property type="entry name" value="Histidine kinase-like ATPase, C-terminal domain"/>
    <property type="match status" value="1"/>
</dbReference>
<evidence type="ECO:0000259" key="7">
    <source>
        <dbReference type="PROSITE" id="PS50109"/>
    </source>
</evidence>
<dbReference type="InterPro" id="IPR003661">
    <property type="entry name" value="HisK_dim/P_dom"/>
</dbReference>
<comment type="catalytic activity">
    <reaction evidence="1">
        <text>ATP + protein L-histidine = ADP + protein N-phospho-L-histidine.</text>
        <dbReference type="EC" id="2.7.13.3"/>
    </reaction>
</comment>
<dbReference type="SUPFAM" id="SSF52172">
    <property type="entry name" value="CheY-like"/>
    <property type="match status" value="1"/>
</dbReference>
<dbReference type="PROSITE" id="PS50110">
    <property type="entry name" value="RESPONSE_REGULATORY"/>
    <property type="match status" value="1"/>
</dbReference>
<dbReference type="EMBL" id="BPQQ01000012">
    <property type="protein sequence ID" value="GJD99279.1"/>
    <property type="molecule type" value="Genomic_DNA"/>
</dbReference>
<dbReference type="Gene3D" id="3.40.50.2300">
    <property type="match status" value="1"/>
</dbReference>
<dbReference type="InterPro" id="IPR035965">
    <property type="entry name" value="PAS-like_dom_sf"/>
</dbReference>
<gene>
    <name evidence="11" type="primary">rcsC_8</name>
    <name evidence="11" type="ORF">GMJLKIPL_1195</name>
</gene>
<dbReference type="SMART" id="SM00387">
    <property type="entry name" value="HATPase_c"/>
    <property type="match status" value="1"/>
</dbReference>
<dbReference type="InterPro" id="IPR011006">
    <property type="entry name" value="CheY-like_superfamily"/>
</dbReference>
<keyword evidence="12" id="KW-1185">Reference proteome</keyword>
<dbReference type="CDD" id="cd00130">
    <property type="entry name" value="PAS"/>
    <property type="match status" value="3"/>
</dbReference>
<feature type="domain" description="PAC" evidence="10">
    <location>
        <begin position="372"/>
        <end position="424"/>
    </location>
</feature>
<dbReference type="EC" id="2.7.13.3" evidence="2"/>
<dbReference type="SUPFAM" id="SSF55874">
    <property type="entry name" value="ATPase domain of HSP90 chaperone/DNA topoisomerase II/histidine kinase"/>
    <property type="match status" value="1"/>
</dbReference>
<evidence type="ECO:0000256" key="6">
    <source>
        <dbReference type="PROSITE-ProRule" id="PRU00169"/>
    </source>
</evidence>
<dbReference type="PANTHER" id="PTHR43304:SF1">
    <property type="entry name" value="PAC DOMAIN-CONTAINING PROTEIN"/>
    <property type="match status" value="1"/>
</dbReference>
<keyword evidence="4" id="KW-0808">Transferase</keyword>
<feature type="domain" description="PAS" evidence="9">
    <location>
        <begin position="170"/>
        <end position="243"/>
    </location>
</feature>
<dbReference type="PANTHER" id="PTHR43304">
    <property type="entry name" value="PHYTOCHROME-LIKE PROTEIN CPH1"/>
    <property type="match status" value="1"/>
</dbReference>
<evidence type="ECO:0000256" key="1">
    <source>
        <dbReference type="ARBA" id="ARBA00000085"/>
    </source>
</evidence>
<dbReference type="NCBIfam" id="TIGR00229">
    <property type="entry name" value="sensory_box"/>
    <property type="match status" value="3"/>
</dbReference>
<sequence>MDDAPAAPSNPLQGDGDMAARIRAHDWAATVLGPSEAWPAALATAVGIVLGAVTPMAIFWGPELIALYNDAWAALVGDKHPSALGRPAREIFPEVWDTLEPQFLGVLSGAGGVKVQDQRLILDRRDGPESAWFTYGLSPVRGGDGTVAGVFNVAQETTARVRAGADLRASEERFRSFAEASANVLWIADPDGGRLEYLSPAYERVWGDRRELVMGDIGRWASLVHPKDQERAFSAMPRLLQGETHTVEYRIVRPDDGSVRHIRDTGFPIRDGNGRVLRLGGIAQDVTEERAQEAALRASEEQFRVFAQAMPSQVWAARPDGGLHWFNDQVYAYTGVPAGGLDGSAWIAVVHPEDRERVARTWSQSLETGGDYETEFRIRRADGAYRWFLIRGKPVRDARGTVTGWVGTNTDVEDRRRVMADLVRFNEALEARIAERTAEHDRVWRNSRDLLVVVGADGVFRAVNPAWKAILGHEPAEVVGRSFLEFIWPEDRVVTRTALSYAAAANDLTAFENRYRHEDGTPRWISWHTATEGDIIYAYGRDVTAERERASALAQAEEALRQSQKLEAIGQLTGGVAHDFNNLLTIIRSSVDFMRRPDLAEARKARYLDAISDTVDRAAKLTGQLLSFARRQALNPEAFDLVGCLRGVAEMLDPVTGARIQVVSELPDVACFVRADRSQFETALINMAVNARDAMDGEGTLTLRLACGVPKPAIRQHAAAPGPFAAVSLSDTGSGIAPEVLERIFEPFFTTKDIGKGTGLGLSQVFGFAKQSGGDVEVQSAPGRGTTFTLYLPEIEPGQREAPRPVEAEVQAGGTGQRVLVVEDNVEVGRFATQILKDLGYETAWAANAEEALARLGVDGSGFDAVFSDVVMPGMNGVDLGREIRRRLPDLPVVLASGYSHVLAREGGHSFELLHKPYSADQLSRILQRVMALRLR</sequence>
<evidence type="ECO:0000259" key="10">
    <source>
        <dbReference type="PROSITE" id="PS50113"/>
    </source>
</evidence>
<dbReference type="InterPro" id="IPR004358">
    <property type="entry name" value="Sig_transdc_His_kin-like_C"/>
</dbReference>
<dbReference type="PROSITE" id="PS50113">
    <property type="entry name" value="PAC"/>
    <property type="match status" value="2"/>
</dbReference>
<protein>
    <recommendedName>
        <fullName evidence="2">histidine kinase</fullName>
        <ecNumber evidence="2">2.7.13.3</ecNumber>
    </recommendedName>
</protein>
<evidence type="ECO:0000256" key="4">
    <source>
        <dbReference type="ARBA" id="ARBA00022679"/>
    </source>
</evidence>
<keyword evidence="3 6" id="KW-0597">Phosphoprotein</keyword>
<organism evidence="11 12">
    <name type="scientific">Methylobacterium isbiliense</name>
    <dbReference type="NCBI Taxonomy" id="315478"/>
    <lineage>
        <taxon>Bacteria</taxon>
        <taxon>Pseudomonadati</taxon>
        <taxon>Pseudomonadota</taxon>
        <taxon>Alphaproteobacteria</taxon>
        <taxon>Hyphomicrobiales</taxon>
        <taxon>Methylobacteriaceae</taxon>
        <taxon>Methylobacterium</taxon>
    </lineage>
</organism>
<evidence type="ECO:0000256" key="3">
    <source>
        <dbReference type="ARBA" id="ARBA00022553"/>
    </source>
</evidence>
<dbReference type="Pfam" id="PF08448">
    <property type="entry name" value="PAS_4"/>
    <property type="match status" value="2"/>
</dbReference>
<dbReference type="Pfam" id="PF08447">
    <property type="entry name" value="PAS_3"/>
    <property type="match status" value="2"/>
</dbReference>
<dbReference type="Pfam" id="PF00072">
    <property type="entry name" value="Response_reg"/>
    <property type="match status" value="1"/>
</dbReference>
<dbReference type="Proteomes" id="UP001055153">
    <property type="component" value="Unassembled WGS sequence"/>
</dbReference>
<dbReference type="InterPro" id="IPR001789">
    <property type="entry name" value="Sig_transdc_resp-reg_receiver"/>
</dbReference>
<dbReference type="InterPro" id="IPR000014">
    <property type="entry name" value="PAS"/>
</dbReference>
<dbReference type="Pfam" id="PF02518">
    <property type="entry name" value="HATPase_c"/>
    <property type="match status" value="1"/>
</dbReference>
<dbReference type="SMART" id="SM00448">
    <property type="entry name" value="REC"/>
    <property type="match status" value="1"/>
</dbReference>
<dbReference type="InterPro" id="IPR001610">
    <property type="entry name" value="PAC"/>
</dbReference>
<dbReference type="Gene3D" id="3.30.450.20">
    <property type="entry name" value="PAS domain"/>
    <property type="match status" value="4"/>
</dbReference>
<feature type="domain" description="PAS" evidence="9">
    <location>
        <begin position="436"/>
        <end position="506"/>
    </location>
</feature>
<feature type="domain" description="PAC" evidence="10">
    <location>
        <begin position="245"/>
        <end position="298"/>
    </location>
</feature>
<dbReference type="SMART" id="SM00091">
    <property type="entry name" value="PAS"/>
    <property type="match status" value="3"/>
</dbReference>
<dbReference type="InterPro" id="IPR052162">
    <property type="entry name" value="Sensor_kinase/Photoreceptor"/>
</dbReference>
<evidence type="ECO:0000259" key="9">
    <source>
        <dbReference type="PROSITE" id="PS50112"/>
    </source>
</evidence>
<dbReference type="SUPFAM" id="SSF47384">
    <property type="entry name" value="Homodimeric domain of signal transducing histidine kinase"/>
    <property type="match status" value="1"/>
</dbReference>
<dbReference type="CDD" id="cd00082">
    <property type="entry name" value="HisKA"/>
    <property type="match status" value="1"/>
</dbReference>
<dbReference type="Gene3D" id="1.10.287.130">
    <property type="match status" value="1"/>
</dbReference>
<feature type="domain" description="Response regulatory" evidence="8">
    <location>
        <begin position="818"/>
        <end position="931"/>
    </location>
</feature>
<evidence type="ECO:0000259" key="8">
    <source>
        <dbReference type="PROSITE" id="PS50110"/>
    </source>
</evidence>
<dbReference type="InterPro" id="IPR005467">
    <property type="entry name" value="His_kinase_dom"/>
</dbReference>
<evidence type="ECO:0000256" key="5">
    <source>
        <dbReference type="ARBA" id="ARBA00022777"/>
    </source>
</evidence>
<dbReference type="InterPro" id="IPR036097">
    <property type="entry name" value="HisK_dim/P_sf"/>
</dbReference>
<reference evidence="11" key="2">
    <citation type="submission" date="2021-08" db="EMBL/GenBank/DDBJ databases">
        <authorList>
            <person name="Tani A."/>
            <person name="Ola A."/>
            <person name="Ogura Y."/>
            <person name="Katsura K."/>
            <person name="Hayashi T."/>
        </authorList>
    </citation>
    <scope>NUCLEOTIDE SEQUENCE</scope>
    <source>
        <strain evidence="11">DSM 17168</strain>
    </source>
</reference>
<evidence type="ECO:0000313" key="12">
    <source>
        <dbReference type="Proteomes" id="UP001055153"/>
    </source>
</evidence>
<dbReference type="SMART" id="SM00086">
    <property type="entry name" value="PAC"/>
    <property type="match status" value="4"/>
</dbReference>
<dbReference type="InterPro" id="IPR013656">
    <property type="entry name" value="PAS_4"/>
</dbReference>
<evidence type="ECO:0000256" key="2">
    <source>
        <dbReference type="ARBA" id="ARBA00012438"/>
    </source>
</evidence>